<protein>
    <recommendedName>
        <fullName evidence="4 10">Nucleolar protein 6</fullName>
    </recommendedName>
</protein>
<reference evidence="18" key="1">
    <citation type="submission" date="2015-01" db="EMBL/GenBank/DDBJ databases">
        <title>Transcriptome Assembly of Fopius arisanus.</title>
        <authorList>
            <person name="Geib S."/>
        </authorList>
    </citation>
    <scope>NUCLEOTIDE SEQUENCE</scope>
</reference>
<keyword evidence="7 10" id="KW-0539">Nucleus</keyword>
<keyword evidence="5" id="KW-0158">Chromosome</keyword>
<evidence type="ECO:0000256" key="2">
    <source>
        <dbReference type="ARBA" id="ARBA00004604"/>
    </source>
</evidence>
<evidence type="ECO:0000256" key="9">
    <source>
        <dbReference type="ARBA" id="ARBA00035020"/>
    </source>
</evidence>
<feature type="region of interest" description="Disordered" evidence="11">
    <location>
        <begin position="1"/>
        <end position="75"/>
    </location>
</feature>
<dbReference type="FunFam" id="1.10.1410.10:FF:000006">
    <property type="entry name" value="Nucleolar protein 6"/>
    <property type="match status" value="1"/>
</dbReference>
<accession>A0A0C9RAQ6</accession>
<evidence type="ECO:0000256" key="3">
    <source>
        <dbReference type="ARBA" id="ARBA00006674"/>
    </source>
</evidence>
<evidence type="ECO:0000256" key="6">
    <source>
        <dbReference type="ARBA" id="ARBA00022884"/>
    </source>
</evidence>
<evidence type="ECO:0000259" key="17">
    <source>
        <dbReference type="Pfam" id="PF17407"/>
    </source>
</evidence>
<comment type="similarity">
    <text evidence="3 10">Belongs to the NRAP family.</text>
</comment>
<dbReference type="Pfam" id="PF17407">
    <property type="entry name" value="Nrap_D6"/>
    <property type="match status" value="1"/>
</dbReference>
<evidence type="ECO:0000259" key="16">
    <source>
        <dbReference type="Pfam" id="PF17406"/>
    </source>
</evidence>
<dbReference type="InterPro" id="IPR035371">
    <property type="entry name" value="Nrap_D6"/>
</dbReference>
<feature type="domain" description="Nrap protein" evidence="13">
    <location>
        <begin position="331"/>
        <end position="468"/>
    </location>
</feature>
<evidence type="ECO:0000256" key="5">
    <source>
        <dbReference type="ARBA" id="ARBA00022454"/>
    </source>
</evidence>
<evidence type="ECO:0000256" key="10">
    <source>
        <dbReference type="RuleBase" id="RU364032"/>
    </source>
</evidence>
<dbReference type="Pfam" id="PF17406">
    <property type="entry name" value="Nrap_D5"/>
    <property type="match status" value="1"/>
</dbReference>
<comment type="subcellular location">
    <subcellularLocation>
        <location evidence="1">Chromosome</location>
    </subcellularLocation>
    <subcellularLocation>
        <location evidence="2 10">Nucleus</location>
        <location evidence="2 10">Nucleolus</location>
    </subcellularLocation>
</comment>
<dbReference type="Pfam" id="PF03813">
    <property type="entry name" value="Nrap"/>
    <property type="match status" value="1"/>
</dbReference>
<dbReference type="InterPro" id="IPR005554">
    <property type="entry name" value="NOL6/Upt22"/>
</dbReference>
<evidence type="ECO:0000259" key="15">
    <source>
        <dbReference type="Pfam" id="PF17405"/>
    </source>
</evidence>
<dbReference type="InterPro" id="IPR035082">
    <property type="entry name" value="Nrap_D1"/>
</dbReference>
<feature type="domain" description="Nrap protein" evidence="16">
    <location>
        <begin position="860"/>
        <end position="1003"/>
    </location>
</feature>
<dbReference type="GO" id="GO:0034456">
    <property type="term" value="C:UTP-C complex"/>
    <property type="evidence" value="ECO:0007669"/>
    <property type="project" value="TreeGrafter"/>
</dbReference>
<evidence type="ECO:0000256" key="11">
    <source>
        <dbReference type="SAM" id="MobiDB-lite"/>
    </source>
</evidence>
<feature type="domain" description="Nrap protein" evidence="12">
    <location>
        <begin position="188"/>
        <end position="317"/>
    </location>
</feature>
<sequence>MKVKSLELEESENDSASEDILDSDEGNQSENSFDEDDSFEPGEFVRKRPRDDEDSHQNKKKRIKKNNELYKPPTAEELSQLRETENLFHSNLFRLQIEEILTEVKLKDKYKKLFDTWFIELKKNIRSISETKERELTRKKSLKKLEIEVPDLDVPINQKGTYRFLKPSNISPIGSYTVNTTVGPDVIVDVMVEMPSALFQKHDYQDYRYMRKRSIYLSYIAANLSDSLIERKKFFGESYMPKLKIIPSGALGKRVTVHIHIAAEKGSFKLSRFSPEKNSVRPNWFFNSNNDPSEVSALPPTPHYNSNILHDLTMGETNIRASKVLKEYPNLRDGIILLKIWLFQRQPEKSYEGFNGHILMMYVLHLLYEKRLNTFMSSYQIVRNVWNNLVQTNWSETGITMCPDLEAKSRVSEYQKYYDCVFLDSTGHHNLAANISIDNYLWIRSEAEVAVKSLDNASINSFQVLFMRRLPFYSIFDHFVCFHDVEGLKKLLDGVPDEKKVDLGVHKRSHVINLIVNILKKGLGRRVSQLYVKPEDYKEWELTEKIPSHLNRIFIGFQLNPDFCFNILDKGPEANAPEAADFRKLWGNKSELRRFQDGSICEAVVWNKSTTISEKRMITKQIVMFLLKSQLDISKSEYFYAGDQIDEFLKYRKTKLIKFPYGTGEEATLQTLQVFNSLEKELTGLTELPLSITGVQGISPVFRYTDVFPPLATGYKADEDTEEGENCLLLKETASLEKAPTSARAIEGVIQLSASGKWPDELEAVRMTKTAFHIQIAECVRKSLGLRAKGNCNYVDILKDGFVFRLSVAHQREIALMKQQMGEDGVIKYRDNEESISLENHLFHLPKLNGALHGLHSQQPSFGPTCCLVKRWLSAHLLDASHFPEIVVELLVAAMYLNPDPYKPAQIPQTAFIRILQFFAREAWSTDPVIVNFNGEMTREEVVAVENHFGETRETLPPLFISTPYDHNKSIWTGVSPSILVLNRVASLAKEVLKLVERELFESSFIVWEPMFRPTTGGYDILIHVKAELNVRRPQALDLDGSLPQSKRRPYKPHPNVTIPIIGFNPVDKYLEELRNNYGAFALFFHDTYGGSVIGVLMKPTELEKREFKVPNVNCRRIDGSGKLVLNVPAMIEDFSLLGHGLVENIDVQSKNIKLN</sequence>
<keyword evidence="6 10" id="KW-0694">RNA-binding</keyword>
<dbReference type="FunFam" id="1.10.1410.10:FF:000005">
    <property type="entry name" value="Nucleolar protein 6"/>
    <property type="match status" value="1"/>
</dbReference>
<dbReference type="GO" id="GO:0003723">
    <property type="term" value="F:RNA binding"/>
    <property type="evidence" value="ECO:0007669"/>
    <property type="project" value="UniProtKB-KW"/>
</dbReference>
<feature type="domain" description="Nrap protein" evidence="15">
    <location>
        <begin position="659"/>
        <end position="856"/>
    </location>
</feature>
<evidence type="ECO:0000259" key="12">
    <source>
        <dbReference type="Pfam" id="PF03813"/>
    </source>
</evidence>
<dbReference type="PANTHER" id="PTHR17972:SF0">
    <property type="entry name" value="NUCLEOLAR PROTEIN 6"/>
    <property type="match status" value="1"/>
</dbReference>
<dbReference type="Pfam" id="PF17404">
    <property type="entry name" value="Nrap_D3"/>
    <property type="match status" value="1"/>
</dbReference>
<proteinExistence type="inferred from homology"/>
<feature type="compositionally biased region" description="Acidic residues" evidence="11">
    <location>
        <begin position="8"/>
        <end position="40"/>
    </location>
</feature>
<feature type="domain" description="Nrap protein" evidence="17">
    <location>
        <begin position="1018"/>
        <end position="1146"/>
    </location>
</feature>
<dbReference type="AlphaFoldDB" id="A0A0C9RAQ6"/>
<dbReference type="GO" id="GO:0006364">
    <property type="term" value="P:rRNA processing"/>
    <property type="evidence" value="ECO:0007669"/>
    <property type="project" value="TreeGrafter"/>
</dbReference>
<comment type="function">
    <text evidence="8">Part of the small subunit (SSU) processome, first precursor of the small eukaryotic ribosomal subunit. During the assembly of the SSU processome in the nucleolus, many ribosome biogenesis factors, an RNA chaperone and ribosomal proteins associate with the nascent pre-rRNA and work in concert to generate RNA folding, modifications, rearrangements and cleavage as well as targeted degradation of pre-ribosomal RNA by the RNA exosome.</text>
</comment>
<dbReference type="Pfam" id="PF17403">
    <property type="entry name" value="Nrap_D2"/>
    <property type="match status" value="1"/>
</dbReference>
<evidence type="ECO:0000256" key="4">
    <source>
        <dbReference type="ARBA" id="ARBA00016437"/>
    </source>
</evidence>
<organism evidence="18">
    <name type="scientific">Fopius arisanus</name>
    <dbReference type="NCBI Taxonomy" id="64838"/>
    <lineage>
        <taxon>Eukaryota</taxon>
        <taxon>Metazoa</taxon>
        <taxon>Ecdysozoa</taxon>
        <taxon>Arthropoda</taxon>
        <taxon>Hexapoda</taxon>
        <taxon>Insecta</taxon>
        <taxon>Pterygota</taxon>
        <taxon>Neoptera</taxon>
        <taxon>Endopterygota</taxon>
        <taxon>Hymenoptera</taxon>
        <taxon>Apocrita</taxon>
        <taxon>Ichneumonoidea</taxon>
        <taxon>Braconidae</taxon>
        <taxon>Opiinae</taxon>
        <taxon>Fopius</taxon>
    </lineage>
</organism>
<evidence type="ECO:0000259" key="14">
    <source>
        <dbReference type="Pfam" id="PF17404"/>
    </source>
</evidence>
<dbReference type="InterPro" id="IPR035368">
    <property type="entry name" value="Nrap_D3"/>
</dbReference>
<dbReference type="InterPro" id="IPR035367">
    <property type="entry name" value="Nrap_D2"/>
</dbReference>
<dbReference type="GO" id="GO:0032040">
    <property type="term" value="C:small-subunit processome"/>
    <property type="evidence" value="ECO:0007669"/>
    <property type="project" value="TreeGrafter"/>
</dbReference>
<feature type="domain" description="Nrap protein" evidence="14">
    <location>
        <begin position="476"/>
        <end position="631"/>
    </location>
</feature>
<dbReference type="InterPro" id="IPR035369">
    <property type="entry name" value="Nrap_D4"/>
</dbReference>
<evidence type="ECO:0000256" key="7">
    <source>
        <dbReference type="ARBA" id="ARBA00023242"/>
    </source>
</evidence>
<dbReference type="GO" id="GO:0006409">
    <property type="term" value="P:tRNA export from nucleus"/>
    <property type="evidence" value="ECO:0007669"/>
    <property type="project" value="TreeGrafter"/>
</dbReference>
<evidence type="ECO:0000313" key="18">
    <source>
        <dbReference type="EMBL" id="JAG83321.1"/>
    </source>
</evidence>
<gene>
    <name evidence="18" type="primary">nol6</name>
    <name evidence="18" type="ORF">g.51864</name>
</gene>
<evidence type="ECO:0000259" key="13">
    <source>
        <dbReference type="Pfam" id="PF17403"/>
    </source>
</evidence>
<dbReference type="EMBL" id="GBYB01013554">
    <property type="protein sequence ID" value="JAG83321.1"/>
    <property type="molecule type" value="Transcribed_RNA"/>
</dbReference>
<dbReference type="Gene3D" id="1.10.1410.10">
    <property type="match status" value="2"/>
</dbReference>
<dbReference type="Pfam" id="PF17405">
    <property type="entry name" value="Nrap_D4"/>
    <property type="match status" value="1"/>
</dbReference>
<dbReference type="GO" id="GO:0032545">
    <property type="term" value="C:CURI complex"/>
    <property type="evidence" value="ECO:0007669"/>
    <property type="project" value="TreeGrafter"/>
</dbReference>
<name>A0A0C9RAQ6_9HYME</name>
<dbReference type="Gene3D" id="3.30.70.3030">
    <property type="match status" value="1"/>
</dbReference>
<comment type="subunit">
    <text evidence="9">Part of the small subunit (SSU) processome, composed of more than 70 proteins and the RNA chaperone small nucleolar RNA (snoRNA) U3.</text>
</comment>
<feature type="compositionally biased region" description="Basic and acidic residues" evidence="11">
    <location>
        <begin position="43"/>
        <end position="57"/>
    </location>
</feature>
<evidence type="ECO:0000256" key="8">
    <source>
        <dbReference type="ARBA" id="ARBA00035000"/>
    </source>
</evidence>
<dbReference type="InterPro" id="IPR035370">
    <property type="entry name" value="Nrap_D5"/>
</dbReference>
<evidence type="ECO:0000256" key="1">
    <source>
        <dbReference type="ARBA" id="ARBA00004286"/>
    </source>
</evidence>
<dbReference type="PANTHER" id="PTHR17972">
    <property type="entry name" value="NUCLEOLAR RNA-ASSOCIATED PROTEIN"/>
    <property type="match status" value="1"/>
</dbReference>
<dbReference type="GO" id="GO:0005694">
    <property type="term" value="C:chromosome"/>
    <property type="evidence" value="ECO:0007669"/>
    <property type="project" value="UniProtKB-SubCell"/>
</dbReference>